<dbReference type="EMBL" id="CM055732">
    <property type="protein sequence ID" value="KAJ8011145.1"/>
    <property type="molecule type" value="Genomic_DNA"/>
</dbReference>
<accession>A0ACC2H5U0</accession>
<proteinExistence type="predicted"/>
<evidence type="ECO:0000313" key="2">
    <source>
        <dbReference type="Proteomes" id="UP001157502"/>
    </source>
</evidence>
<sequence length="567" mass="63930">MDTNEDLAFLKSMVMERRLHLLVKIHAVLRRFGRVNPVPYRDNAESLASNMSKELGNGPDCADCSELIHLLSSPHVKALLSVHDVVARKTYDPELPPMDGDTADEESVRIVSLVKSQEPLGATLKRDGSTGAIVVARVMKGGTADLTGLIHEGDELREVNGVPVENKNPEEILPIMAGTQGEVTFKVIPAAAAKGETSANESKLFVRALFDYDPELDTATPCRAAGLSFKRGDVLEIFGHDDDIWWQARRYGDRSPRAGLIPTRQLQERRVAFQRPKALFKSHKIQKQLTENADYGAITGIHIAGLRRSFRLGRRASRSIEESRWKIREILGECQAPTYLEVAPYCWDATQHHRLVLLVGPRGVGLSELKRRLLLSDPDHFGVAVPYTTREKRKEEEGVEYYFVSRQTFELDIVNHKFIEYGHHSGNYYGISLDSVHKVIAEGKVCLLDVQPHAIQFLHTAEFKPYVVFVKPPSIEKLRFSRRKAKFIATKEQRPTTSFKEEDFEVMIAEAEAMDDQYGHLFQKVLVNCDIVSAFDELRAELRKLEGAEPQWIPVEWTAVPIAETLC</sequence>
<name>A0ACC2H5U0_DALPE</name>
<protein>
    <submittedName>
        <fullName evidence="1">Uncharacterized protein</fullName>
    </submittedName>
</protein>
<organism evidence="1 2">
    <name type="scientific">Dallia pectoralis</name>
    <name type="common">Alaska blackfish</name>
    <dbReference type="NCBI Taxonomy" id="75939"/>
    <lineage>
        <taxon>Eukaryota</taxon>
        <taxon>Metazoa</taxon>
        <taxon>Chordata</taxon>
        <taxon>Craniata</taxon>
        <taxon>Vertebrata</taxon>
        <taxon>Euteleostomi</taxon>
        <taxon>Actinopterygii</taxon>
        <taxon>Neopterygii</taxon>
        <taxon>Teleostei</taxon>
        <taxon>Protacanthopterygii</taxon>
        <taxon>Esociformes</taxon>
        <taxon>Umbridae</taxon>
        <taxon>Dallia</taxon>
    </lineage>
</organism>
<comment type="caution">
    <text evidence="1">The sequence shown here is derived from an EMBL/GenBank/DDBJ whole genome shotgun (WGS) entry which is preliminary data.</text>
</comment>
<reference evidence="1" key="1">
    <citation type="submission" date="2021-05" db="EMBL/GenBank/DDBJ databases">
        <authorList>
            <person name="Pan Q."/>
            <person name="Jouanno E."/>
            <person name="Zahm M."/>
            <person name="Klopp C."/>
            <person name="Cabau C."/>
            <person name="Louis A."/>
            <person name="Berthelot C."/>
            <person name="Parey E."/>
            <person name="Roest Crollius H."/>
            <person name="Montfort J."/>
            <person name="Robinson-Rechavi M."/>
            <person name="Bouchez O."/>
            <person name="Lampietro C."/>
            <person name="Lopez Roques C."/>
            <person name="Donnadieu C."/>
            <person name="Postlethwait J."/>
            <person name="Bobe J."/>
            <person name="Dillon D."/>
            <person name="Chandos A."/>
            <person name="von Hippel F."/>
            <person name="Guiguen Y."/>
        </authorList>
    </citation>
    <scope>NUCLEOTIDE SEQUENCE</scope>
    <source>
        <strain evidence="1">YG-Jan2019</strain>
    </source>
</reference>
<keyword evidence="2" id="KW-1185">Reference proteome</keyword>
<gene>
    <name evidence="1" type="ORF">DPEC_G00055140</name>
</gene>
<evidence type="ECO:0000313" key="1">
    <source>
        <dbReference type="EMBL" id="KAJ8011145.1"/>
    </source>
</evidence>
<dbReference type="Proteomes" id="UP001157502">
    <property type="component" value="Chromosome 5"/>
</dbReference>